<organism evidence="5 6">
    <name type="scientific">Pocillopora damicornis</name>
    <name type="common">Cauliflower coral</name>
    <name type="synonym">Millepora damicornis</name>
    <dbReference type="NCBI Taxonomy" id="46731"/>
    <lineage>
        <taxon>Eukaryota</taxon>
        <taxon>Metazoa</taxon>
        <taxon>Cnidaria</taxon>
        <taxon>Anthozoa</taxon>
        <taxon>Hexacorallia</taxon>
        <taxon>Scleractinia</taxon>
        <taxon>Astrocoeniina</taxon>
        <taxon>Pocilloporidae</taxon>
        <taxon>Pocillopora</taxon>
    </lineage>
</organism>
<dbReference type="InterPro" id="IPR036291">
    <property type="entry name" value="NAD(P)-bd_dom_sf"/>
</dbReference>
<dbReference type="SMART" id="SM00822">
    <property type="entry name" value="PKS_KR"/>
    <property type="match status" value="1"/>
</dbReference>
<feature type="non-terminal residue" evidence="5">
    <location>
        <position position="1"/>
    </location>
</feature>
<comment type="similarity">
    <text evidence="1 3">Belongs to the short-chain dehydrogenases/reductases (SDR) family.</text>
</comment>
<dbReference type="Pfam" id="PF00106">
    <property type="entry name" value="adh_short"/>
    <property type="match status" value="1"/>
</dbReference>
<dbReference type="InterPro" id="IPR002347">
    <property type="entry name" value="SDR_fam"/>
</dbReference>
<evidence type="ECO:0000256" key="3">
    <source>
        <dbReference type="RuleBase" id="RU000363"/>
    </source>
</evidence>
<keyword evidence="2" id="KW-0560">Oxidoreductase</keyword>
<dbReference type="InterPro" id="IPR020904">
    <property type="entry name" value="Sc_DH/Rdtase_CS"/>
</dbReference>
<dbReference type="STRING" id="46731.A0A3M6UKA4"/>
<gene>
    <name evidence="5" type="ORF">pdam_00022094</name>
</gene>
<protein>
    <recommendedName>
        <fullName evidence="4">Ketoreductase domain-containing protein</fullName>
    </recommendedName>
</protein>
<evidence type="ECO:0000259" key="4">
    <source>
        <dbReference type="SMART" id="SM00822"/>
    </source>
</evidence>
<dbReference type="SUPFAM" id="SSF51735">
    <property type="entry name" value="NAD(P)-binding Rossmann-fold domains"/>
    <property type="match status" value="1"/>
</dbReference>
<dbReference type="PRINTS" id="PR00080">
    <property type="entry name" value="SDRFAMILY"/>
</dbReference>
<evidence type="ECO:0000256" key="2">
    <source>
        <dbReference type="ARBA" id="ARBA00023002"/>
    </source>
</evidence>
<dbReference type="Proteomes" id="UP000275408">
    <property type="component" value="Unassembled WGS sequence"/>
</dbReference>
<dbReference type="PANTHER" id="PTHR43391">
    <property type="entry name" value="RETINOL DEHYDROGENASE-RELATED"/>
    <property type="match status" value="1"/>
</dbReference>
<dbReference type="GO" id="GO:0016491">
    <property type="term" value="F:oxidoreductase activity"/>
    <property type="evidence" value="ECO:0007669"/>
    <property type="project" value="UniProtKB-KW"/>
</dbReference>
<dbReference type="GO" id="GO:0006629">
    <property type="term" value="P:lipid metabolic process"/>
    <property type="evidence" value="ECO:0007669"/>
    <property type="project" value="UniProtKB-ARBA"/>
</dbReference>
<dbReference type="EMBL" id="RCHS01001331">
    <property type="protein sequence ID" value="RMX54087.1"/>
    <property type="molecule type" value="Genomic_DNA"/>
</dbReference>
<dbReference type="InterPro" id="IPR057326">
    <property type="entry name" value="KR_dom"/>
</dbReference>
<dbReference type="PANTHER" id="PTHR43391:SF86">
    <property type="entry name" value="SHORT-CHAIN DEHYDROGENASE_REDUCTASE FAMILY PROTEIN"/>
    <property type="match status" value="1"/>
</dbReference>
<dbReference type="Gene3D" id="3.40.50.720">
    <property type="entry name" value="NAD(P)-binding Rossmann-like Domain"/>
    <property type="match status" value="1"/>
</dbReference>
<evidence type="ECO:0000313" key="5">
    <source>
        <dbReference type="EMBL" id="RMX54087.1"/>
    </source>
</evidence>
<proteinExistence type="inferred from homology"/>
<dbReference type="PRINTS" id="PR00081">
    <property type="entry name" value="GDHRDH"/>
</dbReference>
<sequence length="291" mass="31946">VIKDMAEKIVLISGCSSGIGLSTAILLASDQCKRFKVYATMRNLEKKKELEERGKHILGDTLFIRAMDVCSDDSVNAIVQELVSAHQRIDVVINNAGVGYFGPLEVQSMDSVRSIFETNFFGVLRLTRAALPCMKSNKEGHIICVSSMGGINGVPFNGVYCASKFAVEGLCESLAPLLKTFNVRCSVIEPGPVSTSFVANAQMTESDTHPEEVDDETKQLLNNCIKKMRGAFSTMVQTPDEIAQVILAALDAERPHFRYQTNKNYASSAANKLVDITGDKSMETMHQRFFS</sequence>
<evidence type="ECO:0000256" key="1">
    <source>
        <dbReference type="ARBA" id="ARBA00006484"/>
    </source>
</evidence>
<dbReference type="AlphaFoldDB" id="A0A3M6UKA4"/>
<accession>A0A3M6UKA4</accession>
<reference evidence="5 6" key="1">
    <citation type="journal article" date="2018" name="Sci. Rep.">
        <title>Comparative analysis of the Pocillopora damicornis genome highlights role of immune system in coral evolution.</title>
        <authorList>
            <person name="Cunning R."/>
            <person name="Bay R.A."/>
            <person name="Gillette P."/>
            <person name="Baker A.C."/>
            <person name="Traylor-Knowles N."/>
        </authorList>
    </citation>
    <scope>NUCLEOTIDE SEQUENCE [LARGE SCALE GENOMIC DNA]</scope>
    <source>
        <strain evidence="5">RSMAS</strain>
        <tissue evidence="5">Whole animal</tissue>
    </source>
</reference>
<comment type="caution">
    <text evidence="5">The sequence shown here is derived from an EMBL/GenBank/DDBJ whole genome shotgun (WGS) entry which is preliminary data.</text>
</comment>
<dbReference type="PROSITE" id="PS00061">
    <property type="entry name" value="ADH_SHORT"/>
    <property type="match status" value="1"/>
</dbReference>
<dbReference type="GO" id="GO:0005829">
    <property type="term" value="C:cytosol"/>
    <property type="evidence" value="ECO:0007669"/>
    <property type="project" value="TreeGrafter"/>
</dbReference>
<evidence type="ECO:0000313" key="6">
    <source>
        <dbReference type="Proteomes" id="UP000275408"/>
    </source>
</evidence>
<name>A0A3M6UKA4_POCDA</name>
<keyword evidence="6" id="KW-1185">Reference proteome</keyword>
<feature type="domain" description="Ketoreductase" evidence="4">
    <location>
        <begin position="8"/>
        <end position="191"/>
    </location>
</feature>
<dbReference type="OrthoDB" id="47007at2759"/>